<dbReference type="EMBL" id="JARJCN010000040">
    <property type="protein sequence ID" value="KAJ7083616.1"/>
    <property type="molecule type" value="Genomic_DNA"/>
</dbReference>
<gene>
    <name evidence="2" type="ORF">B0H15DRAFT_850158</name>
</gene>
<dbReference type="Pfam" id="PF00646">
    <property type="entry name" value="F-box"/>
    <property type="match status" value="1"/>
</dbReference>
<evidence type="ECO:0000313" key="2">
    <source>
        <dbReference type="EMBL" id="KAJ7083616.1"/>
    </source>
</evidence>
<evidence type="ECO:0000313" key="3">
    <source>
        <dbReference type="Proteomes" id="UP001222325"/>
    </source>
</evidence>
<proteinExistence type="predicted"/>
<organism evidence="2 3">
    <name type="scientific">Mycena belliarum</name>
    <dbReference type="NCBI Taxonomy" id="1033014"/>
    <lineage>
        <taxon>Eukaryota</taxon>
        <taxon>Fungi</taxon>
        <taxon>Dikarya</taxon>
        <taxon>Basidiomycota</taxon>
        <taxon>Agaricomycotina</taxon>
        <taxon>Agaricomycetes</taxon>
        <taxon>Agaricomycetidae</taxon>
        <taxon>Agaricales</taxon>
        <taxon>Marasmiineae</taxon>
        <taxon>Mycenaceae</taxon>
        <taxon>Mycena</taxon>
    </lineage>
</organism>
<evidence type="ECO:0000259" key="1">
    <source>
        <dbReference type="Pfam" id="PF00646"/>
    </source>
</evidence>
<protein>
    <recommendedName>
        <fullName evidence="1">F-box domain-containing protein</fullName>
    </recommendedName>
</protein>
<keyword evidence="3" id="KW-1185">Reference proteome</keyword>
<reference evidence="2" key="1">
    <citation type="submission" date="2023-03" db="EMBL/GenBank/DDBJ databases">
        <title>Massive genome expansion in bonnet fungi (Mycena s.s.) driven by repeated elements and novel gene families across ecological guilds.</title>
        <authorList>
            <consortium name="Lawrence Berkeley National Laboratory"/>
            <person name="Harder C.B."/>
            <person name="Miyauchi S."/>
            <person name="Viragh M."/>
            <person name="Kuo A."/>
            <person name="Thoen E."/>
            <person name="Andreopoulos B."/>
            <person name="Lu D."/>
            <person name="Skrede I."/>
            <person name="Drula E."/>
            <person name="Henrissat B."/>
            <person name="Morin E."/>
            <person name="Kohler A."/>
            <person name="Barry K."/>
            <person name="LaButti K."/>
            <person name="Morin E."/>
            <person name="Salamov A."/>
            <person name="Lipzen A."/>
            <person name="Mereny Z."/>
            <person name="Hegedus B."/>
            <person name="Baldrian P."/>
            <person name="Stursova M."/>
            <person name="Weitz H."/>
            <person name="Taylor A."/>
            <person name="Grigoriev I.V."/>
            <person name="Nagy L.G."/>
            <person name="Martin F."/>
            <person name="Kauserud H."/>
        </authorList>
    </citation>
    <scope>NUCLEOTIDE SEQUENCE</scope>
    <source>
        <strain evidence="2">CBHHK173m</strain>
    </source>
</reference>
<accession>A0AAD6XLY4</accession>
<dbReference type="Proteomes" id="UP001222325">
    <property type="component" value="Unassembled WGS sequence"/>
</dbReference>
<name>A0AAD6XLY4_9AGAR</name>
<dbReference type="AlphaFoldDB" id="A0AAD6XLY4"/>
<feature type="domain" description="F-box" evidence="1">
    <location>
        <begin position="37"/>
        <end position="72"/>
    </location>
</feature>
<dbReference type="InterPro" id="IPR001810">
    <property type="entry name" value="F-box_dom"/>
</dbReference>
<comment type="caution">
    <text evidence="2">The sequence shown here is derived from an EMBL/GenBank/DDBJ whole genome shotgun (WGS) entry which is preliminary data.</text>
</comment>
<sequence>MPSTLGSQEAGIKTCFKRGFSKLQRSKPAEANDGPTLPQELIDSILDITDRNSLTACSRVARSFRHTSQKHIFSDIVIVPQPGYLRRRREYELTAQKLFQTMSGSPHLARNVLSIVLVEGTGIGSSPWMRRDIFPTLLAMFVNLTQMSIQSGLWLDWDSFPPASIEALQTAVALPSFVSLRLDNLRFSRSTELVSLLQCCRNLKSLYLIRVSVVTVDTDFDSPNMLSGLSSLLLDPLLLPVLHSVRSILDLGRLRYFQTTLPVIEMAAEAQHILDATDILSHYHVRLSHHHTDNPMLTLQRLPHLRTLEMSISFQFATSPDNYDPVGWVGSVLATSRDPSPIDHVILNISVEENDLPYLHHLRTLESFLLAPQMASLRTVTVNLDSFDVDFSICGGEREIIEAFSILAKREMLEVELLGAS</sequence>